<dbReference type="PATRIC" id="fig|45067.4.peg.1650"/>
<sequence length="347" mass="39867">MKEKSSAGFFIPNIPLPSKEAYSILVMNNNMKKIHELVEHFLAFVDPKKSILVDIKKTNPNLNAETFIKELQATVKRLDDAVSDGKPYPTLFGDIMTLQQHLQVILHYYADQISDYEKRIKAKLSREAYGALALQKTHELIKCSLAYVDPNQLDSKPNIKKELLAPAKRIHDAIKHRISYSTLFDDVMMIQEHLPSILPYYQSLISYYEELINDEQNQGMQGSCKRVIAERAAAIQDAKKAIAELAIIKQDAEAAVAQQTPRMRRHIALDHLGKEKRSDLKSLMRKVSAHQKTELNPEESLLLQRYNMYFCADDIMKQDMEKLGELIMMSFLFDHTKESEFSYTNVC</sequence>
<comment type="caution">
    <text evidence="1">The sequence shown here is derived from an EMBL/GenBank/DDBJ whole genome shotgun (WGS) entry which is preliminary data.</text>
</comment>
<evidence type="ECO:0000313" key="1">
    <source>
        <dbReference type="EMBL" id="KTD21411.1"/>
    </source>
</evidence>
<dbReference type="OrthoDB" id="5652850at2"/>
<keyword evidence="2" id="KW-1185">Reference proteome</keyword>
<protein>
    <submittedName>
        <fullName evidence="1">Uncharacterized protein</fullName>
    </submittedName>
</protein>
<dbReference type="eggNOG" id="ENOG5031EAN">
    <property type="taxonomic scope" value="Bacteria"/>
</dbReference>
<accession>A0A0W0VMZ1</accession>
<dbReference type="AlphaFoldDB" id="A0A0W0VMZ1"/>
<evidence type="ECO:0000313" key="2">
    <source>
        <dbReference type="Proteomes" id="UP000054869"/>
    </source>
</evidence>
<dbReference type="Proteomes" id="UP000054869">
    <property type="component" value="Unassembled WGS sequence"/>
</dbReference>
<dbReference type="EMBL" id="LNYI01000032">
    <property type="protein sequence ID" value="KTD21411.1"/>
    <property type="molecule type" value="Genomic_DNA"/>
</dbReference>
<organism evidence="1 2">
    <name type="scientific">Legionella lansingensis</name>
    <dbReference type="NCBI Taxonomy" id="45067"/>
    <lineage>
        <taxon>Bacteria</taxon>
        <taxon>Pseudomonadati</taxon>
        <taxon>Pseudomonadota</taxon>
        <taxon>Gammaproteobacteria</taxon>
        <taxon>Legionellales</taxon>
        <taxon>Legionellaceae</taxon>
        <taxon>Legionella</taxon>
    </lineage>
</organism>
<proteinExistence type="predicted"/>
<gene>
    <name evidence="1" type="ORF">Llan_1574</name>
</gene>
<name>A0A0W0VMZ1_9GAMM</name>
<reference evidence="1 2" key="1">
    <citation type="submission" date="2015-11" db="EMBL/GenBank/DDBJ databases">
        <title>Genomic analysis of 38 Legionella species identifies large and diverse effector repertoires.</title>
        <authorList>
            <person name="Burstein D."/>
            <person name="Amaro F."/>
            <person name="Zusman T."/>
            <person name="Lifshitz Z."/>
            <person name="Cohen O."/>
            <person name="Gilbert J.A."/>
            <person name="Pupko T."/>
            <person name="Shuman H.A."/>
            <person name="Segal G."/>
        </authorList>
    </citation>
    <scope>NUCLEOTIDE SEQUENCE [LARGE SCALE GENOMIC DNA]</scope>
    <source>
        <strain evidence="1 2">ATCC 49751</strain>
    </source>
</reference>
<dbReference type="RefSeq" id="WP_028373815.1">
    <property type="nucleotide sequence ID" value="NZ_CAAAJD010000028.1"/>
</dbReference>